<evidence type="ECO:0000256" key="4">
    <source>
        <dbReference type="ARBA" id="ARBA00023136"/>
    </source>
</evidence>
<feature type="compositionally biased region" description="Polar residues" evidence="5">
    <location>
        <begin position="221"/>
        <end position="236"/>
    </location>
</feature>
<evidence type="ECO:0000256" key="3">
    <source>
        <dbReference type="ARBA" id="ARBA00023034"/>
    </source>
</evidence>
<gene>
    <name evidence="8" type="ORF">JAAARDRAFT_156584</name>
</gene>
<name>A0A067PS91_9AGAM</name>
<dbReference type="OrthoDB" id="18786at2759"/>
<feature type="region of interest" description="Disordered" evidence="5">
    <location>
        <begin position="215"/>
        <end position="236"/>
    </location>
</feature>
<keyword evidence="4" id="KW-0472">Membrane</keyword>
<dbReference type="InterPro" id="IPR048485">
    <property type="entry name" value="COG5_helical"/>
</dbReference>
<evidence type="ECO:0000256" key="5">
    <source>
        <dbReference type="SAM" id="MobiDB-lite"/>
    </source>
</evidence>
<comment type="subcellular location">
    <subcellularLocation>
        <location evidence="1">Golgi apparatus membrane</location>
        <topology evidence="1">Peripheral membrane protein</topology>
    </subcellularLocation>
</comment>
<dbReference type="STRING" id="933084.A0A067PS91"/>
<accession>A0A067PS91</accession>
<organism evidence="8 9">
    <name type="scientific">Jaapia argillacea MUCL 33604</name>
    <dbReference type="NCBI Taxonomy" id="933084"/>
    <lineage>
        <taxon>Eukaryota</taxon>
        <taxon>Fungi</taxon>
        <taxon>Dikarya</taxon>
        <taxon>Basidiomycota</taxon>
        <taxon>Agaricomycotina</taxon>
        <taxon>Agaricomycetes</taxon>
        <taxon>Agaricomycetidae</taxon>
        <taxon>Jaapiales</taxon>
        <taxon>Jaapiaceae</taxon>
        <taxon>Jaapia</taxon>
    </lineage>
</organism>
<dbReference type="HOGENOM" id="CLU_009839_0_0_1"/>
<dbReference type="AlphaFoldDB" id="A0A067PS91"/>
<keyword evidence="9" id="KW-1185">Reference proteome</keyword>
<dbReference type="Proteomes" id="UP000027265">
    <property type="component" value="Unassembled WGS sequence"/>
</dbReference>
<dbReference type="PANTHER" id="PTHR13228">
    <property type="entry name" value="CONSERVED OLIGOMERIC GOLGI COMPLEX COMPONENT 5"/>
    <property type="match status" value="1"/>
</dbReference>
<proteinExistence type="predicted"/>
<evidence type="ECO:0000256" key="2">
    <source>
        <dbReference type="ARBA" id="ARBA00020974"/>
    </source>
</evidence>
<keyword evidence="3" id="KW-0333">Golgi apparatus</keyword>
<evidence type="ECO:0000313" key="9">
    <source>
        <dbReference type="Proteomes" id="UP000027265"/>
    </source>
</evidence>
<dbReference type="Pfam" id="PF10392">
    <property type="entry name" value="COG5_N"/>
    <property type="match status" value="1"/>
</dbReference>
<protein>
    <recommendedName>
        <fullName evidence="2">Conserved oligomeric Golgi complex subunit 5</fullName>
    </recommendedName>
</protein>
<evidence type="ECO:0000256" key="1">
    <source>
        <dbReference type="ARBA" id="ARBA00004395"/>
    </source>
</evidence>
<feature type="domain" description="Conserved oligomeric Golgi complex subunit 5 N-terminal" evidence="6">
    <location>
        <begin position="6"/>
        <end position="151"/>
    </location>
</feature>
<dbReference type="InterPro" id="IPR019465">
    <property type="entry name" value="Cog5"/>
</dbReference>
<feature type="domain" description="Conserved oligomeric Golgi complex subunit 5 helical" evidence="7">
    <location>
        <begin position="244"/>
        <end position="457"/>
    </location>
</feature>
<evidence type="ECO:0000259" key="6">
    <source>
        <dbReference type="Pfam" id="PF10392"/>
    </source>
</evidence>
<dbReference type="InterPro" id="IPR049176">
    <property type="entry name" value="COG5_N"/>
</dbReference>
<dbReference type="InParanoid" id="A0A067PS91"/>
<dbReference type="GO" id="GO:0000139">
    <property type="term" value="C:Golgi membrane"/>
    <property type="evidence" value="ECO:0007669"/>
    <property type="project" value="UniProtKB-SubCell"/>
</dbReference>
<feature type="region of interest" description="Disordered" evidence="5">
    <location>
        <begin position="162"/>
        <end position="194"/>
    </location>
</feature>
<evidence type="ECO:0000259" key="7">
    <source>
        <dbReference type="Pfam" id="PF20649"/>
    </source>
</evidence>
<dbReference type="Pfam" id="PF20649">
    <property type="entry name" value="COG5_C"/>
    <property type="match status" value="1"/>
</dbReference>
<dbReference type="GO" id="GO:0017119">
    <property type="term" value="C:Golgi transport complex"/>
    <property type="evidence" value="ECO:0007669"/>
    <property type="project" value="InterPro"/>
</dbReference>
<evidence type="ECO:0000313" key="8">
    <source>
        <dbReference type="EMBL" id="KDQ57683.1"/>
    </source>
</evidence>
<reference evidence="9" key="1">
    <citation type="journal article" date="2014" name="Proc. Natl. Acad. Sci. U.S.A.">
        <title>Extensive sampling of basidiomycete genomes demonstrates inadequacy of the white-rot/brown-rot paradigm for wood decay fungi.</title>
        <authorList>
            <person name="Riley R."/>
            <person name="Salamov A.A."/>
            <person name="Brown D.W."/>
            <person name="Nagy L.G."/>
            <person name="Floudas D."/>
            <person name="Held B.W."/>
            <person name="Levasseur A."/>
            <person name="Lombard V."/>
            <person name="Morin E."/>
            <person name="Otillar R."/>
            <person name="Lindquist E.A."/>
            <person name="Sun H."/>
            <person name="LaButti K.M."/>
            <person name="Schmutz J."/>
            <person name="Jabbour D."/>
            <person name="Luo H."/>
            <person name="Baker S.E."/>
            <person name="Pisabarro A.G."/>
            <person name="Walton J.D."/>
            <person name="Blanchette R.A."/>
            <person name="Henrissat B."/>
            <person name="Martin F."/>
            <person name="Cullen D."/>
            <person name="Hibbett D.S."/>
            <person name="Grigoriev I.V."/>
        </authorList>
    </citation>
    <scope>NUCLEOTIDE SEQUENCE [LARGE SCALE GENOMIC DNA]</scope>
    <source>
        <strain evidence="9">MUCL 33604</strain>
    </source>
</reference>
<dbReference type="GO" id="GO:0006891">
    <property type="term" value="P:intra-Golgi vesicle-mediated transport"/>
    <property type="evidence" value="ECO:0007669"/>
    <property type="project" value="InterPro"/>
</dbReference>
<dbReference type="PANTHER" id="PTHR13228:SF3">
    <property type="entry name" value="CONSERVED OLIGOMERIC GOLGI COMPLEX SUBUNIT 5"/>
    <property type="match status" value="1"/>
</dbReference>
<dbReference type="EMBL" id="KL197719">
    <property type="protein sequence ID" value="KDQ57683.1"/>
    <property type="molecule type" value="Genomic_DNA"/>
</dbReference>
<sequence length="870" mass="96054">MADYSVFASPDFDAHEYANAILAGEPYPSQHGKAAKSSKGPGLEPAKEDISVAISKLNHGIDDVSKQLKNVVTTHHEELLVQAAGVGDLEGSLTTVRSGLGELESHLDRLRLKIRVPYQSLQNHVNRLERLQQALDVLRRMSRFVILARRLEAQMAEMNMSETERPAVELKSANQGAPRPNPGQTQDNEEEKERTIAKAALSVAELTALLDASPDADIGTSLETGEDTLSTDGDSPMTNAVIPLRSINAVSAHVPFIEAARTKITTEMESMVLIGLSTLNQSLLASSLQTAYNLRVLPDVVQSLVLDLADAVDSRIRAAFDLSQISKEALAKEPPPPSHSLMYKSRIRTEPTNVTVPQWTAVLWARLETLVEELTGCCVKVYTLEKVLKIKKDPLTQTVFLDEAMQLLENQPSSTFWAALGGALEKQSRDAAKGSSFLQQTLSTGYPRFLRLFHEFFAKIAVHTDTVYTQTQQSPETILVLRALSNFEALYLSRVSSRLNEVVAQAFAGGGRAPPGMNEGVNIARTIANELDSSKFDPLLVKAVARNAVSSLEMLLSRMDGLIVRDRSATTLIGPTSTQQQALNGSLATCLYHCWSRLQKLEDEYPQPVYGILRLAIESIHGTYDRIVDPLLNAIKRELASVIAKLHRNDFSAAPDPMSGMGGSASMYMKELTEKLSFIKLEILSKFNVGQGGRERIISIVKYVLRTFVLHISIAKPLGESGKLQIISDMTELEFGLSAFMTDSQTRRRGADWGSVGDEYRSLRAMRQLLFLDNNSLSSRERTTGLPPLIVLHHILVRSPIPLPHTLHGWQEAEYVRWVDEHSQEEAWTLVDGGLSRWEKVSETEGRNSADAFEYIQLAKSVLTLAREST</sequence>